<reference evidence="2 3" key="1">
    <citation type="journal article" date="2023" name="Plants (Basel)">
        <title>Bridging the Gap: Combining Genomics and Transcriptomics Approaches to Understand Stylosanthes scabra, an Orphan Legume from the Brazilian Caatinga.</title>
        <authorList>
            <person name="Ferreira-Neto J.R.C."/>
            <person name="da Silva M.D."/>
            <person name="Binneck E."/>
            <person name="de Melo N.F."/>
            <person name="da Silva R.H."/>
            <person name="de Melo A.L.T.M."/>
            <person name="Pandolfi V."/>
            <person name="Bustamante F.O."/>
            <person name="Brasileiro-Vidal A.C."/>
            <person name="Benko-Iseppon A.M."/>
        </authorList>
    </citation>
    <scope>NUCLEOTIDE SEQUENCE [LARGE SCALE GENOMIC DNA]</scope>
    <source>
        <tissue evidence="2">Leaves</tissue>
    </source>
</reference>
<dbReference type="Proteomes" id="UP001341840">
    <property type="component" value="Unassembled WGS sequence"/>
</dbReference>
<proteinExistence type="predicted"/>
<comment type="caution">
    <text evidence="2">The sequence shown here is derived from an EMBL/GenBank/DDBJ whole genome shotgun (WGS) entry which is preliminary data.</text>
</comment>
<name>A0ABU6WAY2_9FABA</name>
<dbReference type="NCBIfam" id="TIGR01640">
    <property type="entry name" value="F_box_assoc_1"/>
    <property type="match status" value="1"/>
</dbReference>
<dbReference type="EMBL" id="JASCZI010181317">
    <property type="protein sequence ID" value="MED6181730.1"/>
    <property type="molecule type" value="Genomic_DNA"/>
</dbReference>
<feature type="domain" description="F-box associated beta-propeller type 3" evidence="1">
    <location>
        <begin position="114"/>
        <end position="353"/>
    </location>
</feature>
<dbReference type="InterPro" id="IPR013187">
    <property type="entry name" value="F-box-assoc_dom_typ3"/>
</dbReference>
<dbReference type="InterPro" id="IPR050796">
    <property type="entry name" value="SCF_F-box_component"/>
</dbReference>
<evidence type="ECO:0000259" key="1">
    <source>
        <dbReference type="Pfam" id="PF08268"/>
    </source>
</evidence>
<dbReference type="PANTHER" id="PTHR31672">
    <property type="entry name" value="BNACNNG10540D PROTEIN"/>
    <property type="match status" value="1"/>
</dbReference>
<organism evidence="2 3">
    <name type="scientific">Stylosanthes scabra</name>
    <dbReference type="NCBI Taxonomy" id="79078"/>
    <lineage>
        <taxon>Eukaryota</taxon>
        <taxon>Viridiplantae</taxon>
        <taxon>Streptophyta</taxon>
        <taxon>Embryophyta</taxon>
        <taxon>Tracheophyta</taxon>
        <taxon>Spermatophyta</taxon>
        <taxon>Magnoliopsida</taxon>
        <taxon>eudicotyledons</taxon>
        <taxon>Gunneridae</taxon>
        <taxon>Pentapetalae</taxon>
        <taxon>rosids</taxon>
        <taxon>fabids</taxon>
        <taxon>Fabales</taxon>
        <taxon>Fabaceae</taxon>
        <taxon>Papilionoideae</taxon>
        <taxon>50 kb inversion clade</taxon>
        <taxon>dalbergioids sensu lato</taxon>
        <taxon>Dalbergieae</taxon>
        <taxon>Pterocarpus clade</taxon>
        <taxon>Stylosanthes</taxon>
    </lineage>
</organism>
<accession>A0ABU6WAY2</accession>
<evidence type="ECO:0000313" key="3">
    <source>
        <dbReference type="Proteomes" id="UP001341840"/>
    </source>
</evidence>
<dbReference type="InterPro" id="IPR017451">
    <property type="entry name" value="F-box-assoc_interact_dom"/>
</dbReference>
<dbReference type="PANTHER" id="PTHR31672:SF13">
    <property type="entry name" value="F-BOX PROTEIN CPR30-LIKE"/>
    <property type="match status" value="1"/>
</dbReference>
<keyword evidence="3" id="KW-1185">Reference proteome</keyword>
<sequence length="380" mass="44179">MNNPSHIKLPPPTLPDNVIHEIIRKGDPETVLQWKYVSPWWREKLTRADFCAEMYARWKGRCQYLIAHLGYIGFKPRMDWIVRLNVVTGDLEELTLPFDIQPGGWFGIVGVQNGNMCLRLSSTGRRSQLNIWNPATKIHRYIDDPTQHYYTMCSFIYSFVYYPNSQKYAIVHFYRRSLGDEICWLTMFSPETPRWEYNILCPPYVQKLDGHTVSLDGVCYWVSWAGDILQYPAYILGFSIISKSFLTITIPPKVYSNEHRLIIYGGSLCMVSISRDEVNFESTLWKIKQNGSKVSWERVFTIRGDGFPEIPTIQCEEGIILLHATFREALIYHGYPVLSEFDFLHFNPNTNQKVLLEEEGYIGRVEMKTANLYSEGCFGV</sequence>
<dbReference type="Pfam" id="PF08268">
    <property type="entry name" value="FBA_3"/>
    <property type="match status" value="1"/>
</dbReference>
<protein>
    <recommendedName>
        <fullName evidence="1">F-box associated beta-propeller type 3 domain-containing protein</fullName>
    </recommendedName>
</protein>
<evidence type="ECO:0000313" key="2">
    <source>
        <dbReference type="EMBL" id="MED6181730.1"/>
    </source>
</evidence>
<gene>
    <name evidence="2" type="ORF">PIB30_022168</name>
</gene>